<sequence>MMSTQQPAFIFPLVIGCFTAVTYVFFVVVYTVQPTEFIDEIYHIPQAQKYCDGRFQEWDPKITTLPGLYLFSIGLNGPVSWVLGRKLCDVFSLRITNLVATAFMLSTIHKLLLYLHGDKVDHWKLMLSAVNLSLLPVMYWFTFLYYTDVLSTLIVLVMILLHLYRAPNAAGAMGVIAIIMRQTNIIWVGFLFVHLAADVLGAKVLKAPVITFTDVKMLMKKLKKIAHTKPHRLVEVLTDVVFDCFSYGAVLLLFLLFVYYNGSIVVGDRKAHEATVHIPQIGYFCLFYLLFSLPYAPSYVRPFVKLCKKNMLLAASVMVTGIMIVHSNTLVHPYLLADNRHYTFYLWNKLYGRFSFVKYVMVPLYMFGAYMVHASIQNRNFIFKILFLGCVIASIVPQKLLEFRYFIIPFLMARLQNVSNSWWHLGIETVYFLLINALTLYIFVGKTFYWEDLPEPQRIIW</sequence>
<evidence type="ECO:0000256" key="5">
    <source>
        <dbReference type="ARBA" id="ARBA00018512"/>
    </source>
</evidence>
<feature type="transmembrane region" description="Helical" evidence="14">
    <location>
        <begin position="421"/>
        <end position="444"/>
    </location>
</feature>
<keyword evidence="10 14" id="KW-1133">Transmembrane helix</keyword>
<protein>
    <recommendedName>
        <fullName evidence="5 14">Dol-P-Glc:Glc(2)Man(9)GlcNAc(2)-PP-Dol alpha-1,2-glucosyltransferase</fullName>
        <ecNumber evidence="4 14">2.4.1.256</ecNumber>
    </recommendedName>
</protein>
<evidence type="ECO:0000313" key="15">
    <source>
        <dbReference type="EMBL" id="KAK7078164.1"/>
    </source>
</evidence>
<accession>A0AAN8XFE3</accession>
<evidence type="ECO:0000256" key="1">
    <source>
        <dbReference type="ARBA" id="ARBA00004477"/>
    </source>
</evidence>
<evidence type="ECO:0000256" key="2">
    <source>
        <dbReference type="ARBA" id="ARBA00004922"/>
    </source>
</evidence>
<feature type="transmembrane region" description="Helical" evidence="14">
    <location>
        <begin position="137"/>
        <end position="161"/>
    </location>
</feature>
<dbReference type="GO" id="GO:0005789">
    <property type="term" value="C:endoplasmic reticulum membrane"/>
    <property type="evidence" value="ECO:0007669"/>
    <property type="project" value="UniProtKB-SubCell"/>
</dbReference>
<keyword evidence="9" id="KW-0256">Endoplasmic reticulum</keyword>
<comment type="function">
    <text evidence="12">Dol-P-Glc:Glc(2)Man(9)GlcNAc(2)-PP-Dol alpha-1,2-glucosyltransferase that operates in the biosynthetic pathway of dolichol-linked oligosaccharides, the glycan precursors employed in protein asparagine (N)-glycosylation. The assembly of dolichol-linked oligosaccharides begins on the cytosolic side of the endoplasmic reticulum membrane and finishes in its lumen. The sequential addition of sugars to dolichol pyrophosphate produces dolichol-linked oligosaccharides containing fourteen sugars, including two GlcNAcs, nine mannoses and three glucoses. Once assembled, the oligosaccharide is transferred from the lipid to nascent proteins by oligosaccharyltransferases. In the lumen of the endoplasmic reticulum, adds the third and last glucose residue from dolichyl phosphate glucose (Dol-P-Glc) onto the lipid-linked oligosaccharide intermediate Glc(2)Man(9)GlcNAc(2)-PP-Dol to produce Glc(3)Man(9)GlcNAc(2)-PP-Dol.</text>
</comment>
<keyword evidence="16" id="KW-1185">Reference proteome</keyword>
<feature type="transmembrane region" description="Helical" evidence="14">
    <location>
        <begin position="356"/>
        <end position="374"/>
    </location>
</feature>
<comment type="similarity">
    <text evidence="3 14">Belongs to the ALG10 glucosyltransferase family.</text>
</comment>
<evidence type="ECO:0000313" key="16">
    <source>
        <dbReference type="Proteomes" id="UP001381693"/>
    </source>
</evidence>
<feature type="transmembrane region" description="Helical" evidence="14">
    <location>
        <begin position="312"/>
        <end position="336"/>
    </location>
</feature>
<keyword evidence="8 14" id="KW-0812">Transmembrane</keyword>
<comment type="catalytic activity">
    <reaction evidence="13">
        <text>an alpha-D-Glc-(1-&gt;3)-alpha-D-Glc-(1-&gt;3)-alpha-D-Man-(1-&gt;2)-alpha-D-Man-(1-&gt;2)-alpha-D-Man-(1-&gt;3)-[alpha-D-Man-(1-&gt;2)-alpha-D-Man-(1-&gt;3)-[alpha-D-Man-(1-&gt;2)-alpha-D-Man-(1-&gt;6)]-alpha-D-Man-(1-&gt;6)]-beta-D-Man-(1-&gt;4)-beta-D-GlcNAc-(1-&gt;4)-alpha-D-GlcNAc-diphospho-di-trans,poly-cis-dolichol + a di-trans,poly-cis-dolichyl beta-D-glucosyl phosphate = a alpha-D-Glc-(1-&gt;2)-alpha-D-Glc-(1-&gt;3)-alpha-D-Glc-(1-&gt;3)-alpha-D-Man-(1-&gt;2)-alpha-D-Man-(1-&gt;2)-alpha-D-Man-(1-&gt;3)-[alpha-D-Man-(1-&gt;2)-alpha-D-Man-(1-&gt;3)-[alpha-D-Man-(1-&gt;2)-alpha-D-Man-(1-&gt;6)]-alpha-D-Man-(1-&gt;6)]-beta-D-Man-(1-&gt;4)-beta-D-GlcNAc-(1-&gt;4)-alpha-D-GlcNAc-diphospho-di-trans,poly-cis-dolichol + a di-trans,poly-cis-dolichyl phosphate + H(+)</text>
        <dbReference type="Rhea" id="RHEA:29543"/>
        <dbReference type="Rhea" id="RHEA-COMP:19498"/>
        <dbReference type="Rhea" id="RHEA-COMP:19502"/>
        <dbReference type="Rhea" id="RHEA-COMP:19512"/>
        <dbReference type="Rhea" id="RHEA-COMP:19522"/>
        <dbReference type="ChEBI" id="CHEBI:15378"/>
        <dbReference type="ChEBI" id="CHEBI:57525"/>
        <dbReference type="ChEBI" id="CHEBI:57683"/>
        <dbReference type="ChEBI" id="CHEBI:132522"/>
        <dbReference type="ChEBI" id="CHEBI:132523"/>
        <dbReference type="EC" id="2.4.1.256"/>
    </reaction>
    <physiologicalReaction direction="left-to-right" evidence="13">
        <dbReference type="Rhea" id="RHEA:29544"/>
    </physiologicalReaction>
</comment>
<organism evidence="15 16">
    <name type="scientific">Halocaridina rubra</name>
    <name type="common">Hawaiian red shrimp</name>
    <dbReference type="NCBI Taxonomy" id="373956"/>
    <lineage>
        <taxon>Eukaryota</taxon>
        <taxon>Metazoa</taxon>
        <taxon>Ecdysozoa</taxon>
        <taxon>Arthropoda</taxon>
        <taxon>Crustacea</taxon>
        <taxon>Multicrustacea</taxon>
        <taxon>Malacostraca</taxon>
        <taxon>Eumalacostraca</taxon>
        <taxon>Eucarida</taxon>
        <taxon>Decapoda</taxon>
        <taxon>Pleocyemata</taxon>
        <taxon>Caridea</taxon>
        <taxon>Atyoidea</taxon>
        <taxon>Atyidae</taxon>
        <taxon>Halocaridina</taxon>
    </lineage>
</organism>
<dbReference type="AlphaFoldDB" id="A0AAN8XFE3"/>
<reference evidence="15 16" key="1">
    <citation type="submission" date="2023-11" db="EMBL/GenBank/DDBJ databases">
        <title>Halocaridina rubra genome assembly.</title>
        <authorList>
            <person name="Smith C."/>
        </authorList>
    </citation>
    <scope>NUCLEOTIDE SEQUENCE [LARGE SCALE GENOMIC DNA]</scope>
    <source>
        <strain evidence="15">EP-1</strain>
        <tissue evidence="15">Whole</tissue>
    </source>
</reference>
<dbReference type="Pfam" id="PF04922">
    <property type="entry name" value="DIE2_ALG10"/>
    <property type="match status" value="1"/>
</dbReference>
<feature type="transmembrane region" description="Helical" evidence="14">
    <location>
        <begin position="95"/>
        <end position="117"/>
    </location>
</feature>
<dbReference type="EMBL" id="JAXCGZ010007974">
    <property type="protein sequence ID" value="KAK7078164.1"/>
    <property type="molecule type" value="Genomic_DNA"/>
</dbReference>
<gene>
    <name evidence="15" type="primary">ALG10</name>
    <name evidence="15" type="ORF">SK128_024420</name>
</gene>
<dbReference type="PIRSF" id="PIRSF028810">
    <property type="entry name" value="Alpha1_2_glucosyltferase_Alg10"/>
    <property type="match status" value="1"/>
</dbReference>
<feature type="transmembrane region" description="Helical" evidence="14">
    <location>
        <begin position="62"/>
        <end position="83"/>
    </location>
</feature>
<feature type="transmembrane region" description="Helical" evidence="14">
    <location>
        <begin position="280"/>
        <end position="300"/>
    </location>
</feature>
<evidence type="ECO:0000256" key="14">
    <source>
        <dbReference type="PIRNR" id="PIRNR028810"/>
    </source>
</evidence>
<feature type="transmembrane region" description="Helical" evidence="14">
    <location>
        <begin position="240"/>
        <end position="260"/>
    </location>
</feature>
<keyword evidence="11 14" id="KW-0472">Membrane</keyword>
<evidence type="ECO:0000256" key="11">
    <source>
        <dbReference type="ARBA" id="ARBA00023136"/>
    </source>
</evidence>
<evidence type="ECO:0000256" key="10">
    <source>
        <dbReference type="ARBA" id="ARBA00022989"/>
    </source>
</evidence>
<evidence type="ECO:0000256" key="8">
    <source>
        <dbReference type="ARBA" id="ARBA00022692"/>
    </source>
</evidence>
<evidence type="ECO:0000256" key="3">
    <source>
        <dbReference type="ARBA" id="ARBA00010600"/>
    </source>
</evidence>
<dbReference type="PANTHER" id="PTHR12989:SF10">
    <property type="entry name" value="DOL-P-GLC:GLC(2)MAN(9)GLCNAC(2)-PP-DOL ALPHA-1,2-GLUCOSYLTRANSFERASE-RELATED"/>
    <property type="match status" value="1"/>
</dbReference>
<dbReference type="GO" id="GO:0006488">
    <property type="term" value="P:dolichol-linked oligosaccharide biosynthetic process"/>
    <property type="evidence" value="ECO:0007669"/>
    <property type="project" value="UniProtKB-UniRule"/>
</dbReference>
<dbReference type="PANTHER" id="PTHR12989">
    <property type="entry name" value="ALPHA-1,2-GLUCOSYLTRANSFERASE ALG10"/>
    <property type="match status" value="1"/>
</dbReference>
<dbReference type="Proteomes" id="UP001381693">
    <property type="component" value="Unassembled WGS sequence"/>
</dbReference>
<feature type="transmembrane region" description="Helical" evidence="14">
    <location>
        <begin position="9"/>
        <end position="32"/>
    </location>
</feature>
<feature type="transmembrane region" description="Helical" evidence="14">
    <location>
        <begin position="381"/>
        <end position="401"/>
    </location>
</feature>
<evidence type="ECO:0000256" key="13">
    <source>
        <dbReference type="ARBA" id="ARBA00048064"/>
    </source>
</evidence>
<evidence type="ECO:0000256" key="4">
    <source>
        <dbReference type="ARBA" id="ARBA00011967"/>
    </source>
</evidence>
<evidence type="ECO:0000256" key="6">
    <source>
        <dbReference type="ARBA" id="ARBA00022676"/>
    </source>
</evidence>
<name>A0AAN8XFE3_HALRR</name>
<comment type="pathway">
    <text evidence="2">Protein modification; protein glycosylation.</text>
</comment>
<comment type="caution">
    <text evidence="14">Lacks conserved residue(s) required for the propagation of feature annotation.</text>
</comment>
<evidence type="ECO:0000256" key="9">
    <source>
        <dbReference type="ARBA" id="ARBA00022824"/>
    </source>
</evidence>
<comment type="subcellular location">
    <subcellularLocation>
        <location evidence="1">Endoplasmic reticulum membrane</location>
        <topology evidence="1">Multi-pass membrane protein</topology>
    </subcellularLocation>
</comment>
<keyword evidence="7 15" id="KW-0808">Transferase</keyword>
<comment type="caution">
    <text evidence="15">The sequence shown here is derived from an EMBL/GenBank/DDBJ whole genome shotgun (WGS) entry which is preliminary data.</text>
</comment>
<evidence type="ECO:0000256" key="12">
    <source>
        <dbReference type="ARBA" id="ARBA00044727"/>
    </source>
</evidence>
<dbReference type="EC" id="2.4.1.256" evidence="4 14"/>
<proteinExistence type="inferred from homology"/>
<dbReference type="GO" id="GO:0106073">
    <property type="term" value="F:dolichyl pyrophosphate Glc2Man9GlcNAc2 alpha-1,2-glucosyltransferase activity"/>
    <property type="evidence" value="ECO:0007669"/>
    <property type="project" value="UniProtKB-UniRule"/>
</dbReference>
<dbReference type="InterPro" id="IPR016900">
    <property type="entry name" value="Alg10"/>
</dbReference>
<keyword evidence="6 14" id="KW-0328">Glycosyltransferase</keyword>
<evidence type="ECO:0000256" key="7">
    <source>
        <dbReference type="ARBA" id="ARBA00022679"/>
    </source>
</evidence>